<feature type="compositionally biased region" description="Low complexity" evidence="3">
    <location>
        <begin position="662"/>
        <end position="678"/>
    </location>
</feature>
<dbReference type="GO" id="GO:0007165">
    <property type="term" value="P:signal transduction"/>
    <property type="evidence" value="ECO:0007669"/>
    <property type="project" value="TreeGrafter"/>
</dbReference>
<dbReference type="Pfam" id="PF02594">
    <property type="entry name" value="DUF167"/>
    <property type="match status" value="1"/>
</dbReference>
<dbReference type="SMART" id="SM01152">
    <property type="entry name" value="DUF167"/>
    <property type="match status" value="1"/>
</dbReference>
<name>A0A4Y7JS69_PAPSO</name>
<comment type="similarity">
    <text evidence="1">Belongs to the UPF0235 family.</text>
</comment>
<reference evidence="4 5" key="1">
    <citation type="journal article" date="2018" name="Science">
        <title>The opium poppy genome and morphinan production.</title>
        <authorList>
            <person name="Guo L."/>
            <person name="Winzer T."/>
            <person name="Yang X."/>
            <person name="Li Y."/>
            <person name="Ning Z."/>
            <person name="He Z."/>
            <person name="Teodor R."/>
            <person name="Lu Y."/>
            <person name="Bowser T.A."/>
            <person name="Graham I.A."/>
            <person name="Ye K."/>
        </authorList>
    </citation>
    <scope>NUCLEOTIDE SEQUENCE [LARGE SCALE GENOMIC DNA]</scope>
    <source>
        <strain evidence="5">cv. HN1</strain>
        <tissue evidence="4">Leaves</tissue>
    </source>
</reference>
<comment type="similarity">
    <text evidence="2">Belongs to the TCP11 family.</text>
</comment>
<dbReference type="HAMAP" id="MF_00634">
    <property type="entry name" value="UPF0235"/>
    <property type="match status" value="1"/>
</dbReference>
<feature type="region of interest" description="Disordered" evidence="3">
    <location>
        <begin position="660"/>
        <end position="681"/>
    </location>
</feature>
<dbReference type="InterPro" id="IPR036591">
    <property type="entry name" value="YggU-like_sf"/>
</dbReference>
<proteinExistence type="inferred from homology"/>
<dbReference type="SUPFAM" id="SSF69786">
    <property type="entry name" value="YggU-like"/>
    <property type="match status" value="1"/>
</dbReference>
<dbReference type="InterPro" id="IPR003746">
    <property type="entry name" value="DUF167"/>
</dbReference>
<feature type="region of interest" description="Disordered" evidence="3">
    <location>
        <begin position="606"/>
        <end position="637"/>
    </location>
</feature>
<gene>
    <name evidence="4" type="ORF">C5167_024414</name>
</gene>
<protein>
    <recommendedName>
        <fullName evidence="6">T-complex protein 11</fullName>
    </recommendedName>
</protein>
<evidence type="ECO:0000256" key="1">
    <source>
        <dbReference type="ARBA" id="ARBA00010364"/>
    </source>
</evidence>
<dbReference type="EMBL" id="CM010719">
    <property type="protein sequence ID" value="RZC62658.1"/>
    <property type="molecule type" value="Genomic_DNA"/>
</dbReference>
<dbReference type="Proteomes" id="UP000316621">
    <property type="component" value="Chromosome 5"/>
</dbReference>
<organism evidence="4 5">
    <name type="scientific">Papaver somniferum</name>
    <name type="common">Opium poppy</name>
    <dbReference type="NCBI Taxonomy" id="3469"/>
    <lineage>
        <taxon>Eukaryota</taxon>
        <taxon>Viridiplantae</taxon>
        <taxon>Streptophyta</taxon>
        <taxon>Embryophyta</taxon>
        <taxon>Tracheophyta</taxon>
        <taxon>Spermatophyta</taxon>
        <taxon>Magnoliopsida</taxon>
        <taxon>Ranunculales</taxon>
        <taxon>Papaveraceae</taxon>
        <taxon>Papaveroideae</taxon>
        <taxon>Papaver</taxon>
    </lineage>
</organism>
<dbReference type="OMA" id="EIAPQKW"/>
<keyword evidence="5" id="KW-1185">Reference proteome</keyword>
<sequence>MVESVGIDQTDTGGVDGISTDLSEADSSLLFSKSAPPKVPRRLQKRLMECKNSSATTVEEIESKLKEADLRRQQFHAWLSNKARTTQKISSQSSPCNEEPGRRLEAKLHAAEQKRLSILSNAQMRLAKLDERRQAAKSGVETRSERQREELSEKVELRVQRAETNRMLLLRAYRQQKSATKERKAHSLLQRMVRERRYKDFVHTAVNEKRAAAEKKRLGLLDSEKRRACSRVMKVRRVARSVRHQREIERSTMKDRLEDRLQRAKKRRAEYLRQRGSLQSFVHVNAHKMHRQGDFLSRKLAWCWRRFLRLRKTTFALAKDYEALGISEKHVRLMPFEQLALQIESSATVQTVKVLFDRLDSRFTLSQASTVTNRTSSSGNIDHLLQQVAPPKQRGPLSNAIYSRPARKGPKGDPCPPKLSRYPVRVVLSAFMILGHPGAVFSERGELEIGLAESAGKFIKEFEVLMRIILDPPTQCTYQESGSTLSSKWTFREQLEAFDAAWCSYLSHFVAWKAKDASSLEEDLVKAACQLELSMTEKCKISMEGDNGVLTPDMTAVKKQVAEDQRLLREKVNSLSGFAGIQRMERALSDARSRFPKASKGAIISQVARSSSATPSRSSAAPSSVSTSNEGRIPVDVGERPSSVVCSLFKTDASFAIKEVGSSTSSKSSDASHSGSPSDRLVTDNEILVNEIVHGHQGSIADNLNSSNRDHESIKANIKDIMEKAFWDGITESMRQEEPNYGRVVDLMNEVRDELCEIAPQKWRQDILDAIDLEILAEVLASETHDMVYLGKILEFALVTLQKLSAPANEDDMMVTHKKLMNELGEIFQAGDNSNVSFVNATVKGLRFVLEQIQALKREISKARIRIMEPLIKGPAGLEYLRKAFTSRHGLPDDASNALPLTLRWFSSLQVSAHQEWKEHNDSLSSLTARGDSSSQNLFPMVTLRTGGSVSLSSQSQQITSSPNILKAAGIQQPECKGETIDLLVRLGVLKLVSEIEGLTEQILPETLKLNLSRLRMVQTQLQKIIVISTSMLVYRQILLSENLTASPTDMETKITTSVKKLSELLDHVEDVGVTEIVETINELSEDGDLELQEKKKVMANMLTKSLQEGNAIYTKVSGAVYLAARAIMLRGSGSQGKELAEMALRRIGGAGLIDRVIDVAEILTVVAQVTRNVHWSWYTELQKLVMIPSMPERRRWLFPFAAAANKSSVVDTKYPACIRAVPPSSVGITIHAKPGSKIATITDFDDDALGVQIDAPARDGEANAALLDYISQVIGVKRRQASLGSGSKSRDKVVLVEEISLQTVFEALSNACK</sequence>
<dbReference type="Gramene" id="RZC62658">
    <property type="protein sequence ID" value="RZC62658"/>
    <property type="gene ID" value="C5167_024414"/>
</dbReference>
<dbReference type="PANTHER" id="PTHR12832">
    <property type="entry name" value="TESTIS-SPECIFIC PROTEIN PBS13 T-COMPLEX 11"/>
    <property type="match status" value="1"/>
</dbReference>
<evidence type="ECO:0000313" key="4">
    <source>
        <dbReference type="EMBL" id="RZC62658.1"/>
    </source>
</evidence>
<evidence type="ECO:0000313" key="5">
    <source>
        <dbReference type="Proteomes" id="UP000316621"/>
    </source>
</evidence>
<evidence type="ECO:0008006" key="6">
    <source>
        <dbReference type="Google" id="ProtNLM"/>
    </source>
</evidence>
<dbReference type="NCBIfam" id="TIGR00251">
    <property type="entry name" value="DUF167 family protein"/>
    <property type="match status" value="1"/>
</dbReference>
<evidence type="ECO:0000256" key="3">
    <source>
        <dbReference type="SAM" id="MobiDB-lite"/>
    </source>
</evidence>
<dbReference type="InterPro" id="IPR008862">
    <property type="entry name" value="Tcp11"/>
</dbReference>
<feature type="compositionally biased region" description="Low complexity" evidence="3">
    <location>
        <begin position="607"/>
        <end position="628"/>
    </location>
</feature>
<dbReference type="Pfam" id="PF05794">
    <property type="entry name" value="Tcp11"/>
    <property type="match status" value="1"/>
</dbReference>
<evidence type="ECO:0000256" key="2">
    <source>
        <dbReference type="ARBA" id="ARBA00010954"/>
    </source>
</evidence>
<feature type="region of interest" description="Disordered" evidence="3">
    <location>
        <begin position="396"/>
        <end position="417"/>
    </location>
</feature>
<dbReference type="PANTHER" id="PTHR12832:SF11">
    <property type="entry name" value="LD23868P"/>
    <property type="match status" value="1"/>
</dbReference>
<dbReference type="Gene3D" id="3.30.1200.10">
    <property type="entry name" value="YggU-like"/>
    <property type="match status" value="1"/>
</dbReference>
<accession>A0A4Y7JS69</accession>